<dbReference type="AlphaFoldDB" id="A0AA39KL97"/>
<evidence type="ECO:0000313" key="2">
    <source>
        <dbReference type="Proteomes" id="UP001168990"/>
    </source>
</evidence>
<reference evidence="1" key="1">
    <citation type="journal article" date="2023" name="bioRxiv">
        <title>Scaffold-level genome assemblies of two parasitoid biocontrol wasps reveal the parthenogenesis mechanism and an associated novel virus.</title>
        <authorList>
            <person name="Inwood S."/>
            <person name="Skelly J."/>
            <person name="Guhlin J."/>
            <person name="Harrop T."/>
            <person name="Goldson S."/>
            <person name="Dearden P."/>
        </authorList>
    </citation>
    <scope>NUCLEOTIDE SEQUENCE</scope>
    <source>
        <strain evidence="1">Irish</strain>
        <tissue evidence="1">Whole body</tissue>
    </source>
</reference>
<evidence type="ECO:0000313" key="1">
    <source>
        <dbReference type="EMBL" id="KAK0165506.1"/>
    </source>
</evidence>
<gene>
    <name evidence="1" type="ORF">PV328_004013</name>
</gene>
<accession>A0AA39KL97</accession>
<comment type="caution">
    <text evidence="1">The sequence shown here is derived from an EMBL/GenBank/DDBJ whole genome shotgun (WGS) entry which is preliminary data.</text>
</comment>
<sequence length="105" mass="11750">MNSYNGRLCQQMIGDGFSANTKNVSSMVFERCTSFQIFQNEYVAVILTINELVIEEGTKRCDSLLAGLCFGKGGRTHIYLYNGDPSERTVDTEQLRNLTLGSKKL</sequence>
<protein>
    <submittedName>
        <fullName evidence="1">Uncharacterized protein</fullName>
    </submittedName>
</protein>
<keyword evidence="2" id="KW-1185">Reference proteome</keyword>
<organism evidence="1 2">
    <name type="scientific">Microctonus aethiopoides</name>
    <dbReference type="NCBI Taxonomy" id="144406"/>
    <lineage>
        <taxon>Eukaryota</taxon>
        <taxon>Metazoa</taxon>
        <taxon>Ecdysozoa</taxon>
        <taxon>Arthropoda</taxon>
        <taxon>Hexapoda</taxon>
        <taxon>Insecta</taxon>
        <taxon>Pterygota</taxon>
        <taxon>Neoptera</taxon>
        <taxon>Endopterygota</taxon>
        <taxon>Hymenoptera</taxon>
        <taxon>Apocrita</taxon>
        <taxon>Ichneumonoidea</taxon>
        <taxon>Braconidae</taxon>
        <taxon>Euphorinae</taxon>
        <taxon>Microctonus</taxon>
    </lineage>
</organism>
<dbReference type="Proteomes" id="UP001168990">
    <property type="component" value="Unassembled WGS sequence"/>
</dbReference>
<name>A0AA39KL97_9HYME</name>
<reference evidence="1" key="2">
    <citation type="submission" date="2023-03" db="EMBL/GenBank/DDBJ databases">
        <authorList>
            <person name="Inwood S.N."/>
            <person name="Skelly J.G."/>
            <person name="Guhlin J."/>
            <person name="Harrop T.W.R."/>
            <person name="Goldson S.G."/>
            <person name="Dearden P.K."/>
        </authorList>
    </citation>
    <scope>NUCLEOTIDE SEQUENCE</scope>
    <source>
        <strain evidence="1">Irish</strain>
        <tissue evidence="1">Whole body</tissue>
    </source>
</reference>
<dbReference type="EMBL" id="JAQQBS010001422">
    <property type="protein sequence ID" value="KAK0165506.1"/>
    <property type="molecule type" value="Genomic_DNA"/>
</dbReference>
<proteinExistence type="predicted"/>